<sequence length="385" mass="41286">MPGVQVLILAAGAGSRFRAAGGGDKLQAILPGPSELTVLQATFRLWRGLGLPCLAVVSDSAPWRAALARQEGLAVLSLPTTGMGDSLAAAVRRTPEASGWLVALGDMPFVQPATARQLLELHHPERIVVPTYQGRRGHPVLFGRNFAAALGELTGDEGAKRLLREGSVLEREIADAGIHRDIDTPADLENTRQLTRELPHFAVLPTEENCFWGHALMNKIESMLDYLKTRELQLTTAESCTAGKVVGLLSEIPGSGSCIESGYVVYSPEAKQRLLGVRPETIERHNLTSEEVAREMAAGALRDSPAQVAIANTGLAGPGGADGIPQGTVCFAWGYRVGDDIVLYSETQHFSGDREAVQLAAARHSLGAVVPYHQRLERESEENAR</sequence>
<dbReference type="NCBIfam" id="TIGR00199">
    <property type="entry name" value="PncC_domain"/>
    <property type="match status" value="1"/>
</dbReference>
<feature type="domain" description="CinA C-terminal" evidence="2">
    <location>
        <begin position="221"/>
        <end position="367"/>
    </location>
</feature>
<evidence type="ECO:0000313" key="4">
    <source>
        <dbReference type="EMBL" id="SCZ29142.1"/>
    </source>
</evidence>
<evidence type="ECO:0000256" key="1">
    <source>
        <dbReference type="ARBA" id="ARBA00022842"/>
    </source>
</evidence>
<dbReference type="InterPro" id="IPR025877">
    <property type="entry name" value="MobA-like_NTP_Trfase"/>
</dbReference>
<evidence type="ECO:0000259" key="2">
    <source>
        <dbReference type="Pfam" id="PF02464"/>
    </source>
</evidence>
<dbReference type="Pfam" id="PF02464">
    <property type="entry name" value="CinA"/>
    <property type="match status" value="1"/>
</dbReference>
<dbReference type="Proteomes" id="UP000183046">
    <property type="component" value="Unassembled WGS sequence"/>
</dbReference>
<dbReference type="GO" id="GO:0016779">
    <property type="term" value="F:nucleotidyltransferase activity"/>
    <property type="evidence" value="ECO:0007669"/>
    <property type="project" value="UniProtKB-ARBA"/>
</dbReference>
<dbReference type="SUPFAM" id="SSF142433">
    <property type="entry name" value="CinA-like"/>
    <property type="match status" value="1"/>
</dbReference>
<keyword evidence="1" id="KW-0460">Magnesium</keyword>
<dbReference type="Gene3D" id="3.90.950.20">
    <property type="entry name" value="CinA-like"/>
    <property type="match status" value="1"/>
</dbReference>
<dbReference type="InterPro" id="IPR036653">
    <property type="entry name" value="CinA-like_C"/>
</dbReference>
<dbReference type="PANTHER" id="PTHR43777:SF1">
    <property type="entry name" value="MOLYBDENUM COFACTOR CYTIDYLYLTRANSFERASE"/>
    <property type="match status" value="1"/>
</dbReference>
<dbReference type="eggNOG" id="COG1546">
    <property type="taxonomic scope" value="Bacteria"/>
</dbReference>
<proteinExistence type="predicted"/>
<reference evidence="5" key="1">
    <citation type="submission" date="2016-10" db="EMBL/GenBank/DDBJ databases">
        <authorList>
            <person name="de Groot N.N."/>
        </authorList>
    </citation>
    <scope>NUCLEOTIDE SEQUENCE [LARGE SCALE GENOMIC DNA]</scope>
    <source>
        <strain evidence="5">DSM 15758</strain>
    </source>
</reference>
<dbReference type="AlphaFoldDB" id="A0A1G5MVQ1"/>
<gene>
    <name evidence="4" type="ORF">SAMN05216279_103177</name>
</gene>
<dbReference type="CDD" id="cd04182">
    <property type="entry name" value="GT_2_like_f"/>
    <property type="match status" value="1"/>
</dbReference>
<dbReference type="eggNOG" id="COG2068">
    <property type="taxonomic scope" value="Bacteria"/>
</dbReference>
<dbReference type="PANTHER" id="PTHR43777">
    <property type="entry name" value="MOLYBDENUM COFACTOR CYTIDYLYLTRANSFERASE"/>
    <property type="match status" value="1"/>
</dbReference>
<evidence type="ECO:0000313" key="5">
    <source>
        <dbReference type="Proteomes" id="UP000183046"/>
    </source>
</evidence>
<dbReference type="Gene3D" id="3.90.550.10">
    <property type="entry name" value="Spore Coat Polysaccharide Biosynthesis Protein SpsA, Chain A"/>
    <property type="match status" value="1"/>
</dbReference>
<accession>A0A1G5MVQ1</accession>
<evidence type="ECO:0000259" key="3">
    <source>
        <dbReference type="Pfam" id="PF12804"/>
    </source>
</evidence>
<dbReference type="STRING" id="237610.BJP27_01320"/>
<comment type="caution">
    <text evidence="4">The sequence shown here is derived from an EMBL/GenBank/DDBJ whole genome shotgun (WGS) entry which is preliminary data.</text>
</comment>
<dbReference type="InterPro" id="IPR029044">
    <property type="entry name" value="Nucleotide-diphossugar_trans"/>
</dbReference>
<dbReference type="OrthoDB" id="9801454at2"/>
<name>A0A1G5MVQ1_9PSED</name>
<organism evidence="4 5">
    <name type="scientific">Pseudomonas oryzihabitans</name>
    <dbReference type="NCBI Taxonomy" id="47885"/>
    <lineage>
        <taxon>Bacteria</taxon>
        <taxon>Pseudomonadati</taxon>
        <taxon>Pseudomonadota</taxon>
        <taxon>Gammaproteobacteria</taxon>
        <taxon>Pseudomonadales</taxon>
        <taxon>Pseudomonadaceae</taxon>
        <taxon>Pseudomonas</taxon>
    </lineage>
</organism>
<dbReference type="EMBL" id="FMWB01000003">
    <property type="protein sequence ID" value="SCZ29142.1"/>
    <property type="molecule type" value="Genomic_DNA"/>
</dbReference>
<dbReference type="InterPro" id="IPR008136">
    <property type="entry name" value="CinA_C"/>
</dbReference>
<feature type="domain" description="MobA-like NTP transferase" evidence="3">
    <location>
        <begin position="6"/>
        <end position="165"/>
    </location>
</feature>
<protein>
    <submittedName>
        <fullName evidence="4">Amidohydrolase, PncC family</fullName>
    </submittedName>
</protein>
<dbReference type="Pfam" id="PF12804">
    <property type="entry name" value="NTP_transf_3"/>
    <property type="match status" value="1"/>
</dbReference>
<dbReference type="SUPFAM" id="SSF53448">
    <property type="entry name" value="Nucleotide-diphospho-sugar transferases"/>
    <property type="match status" value="1"/>
</dbReference>